<comment type="caution">
    <text evidence="3">The sequence shown here is derived from an EMBL/GenBank/DDBJ whole genome shotgun (WGS) entry which is preliminary data.</text>
</comment>
<dbReference type="AlphaFoldDB" id="A0A7J8BSQ5"/>
<keyword evidence="2" id="KW-0732">Signal</keyword>
<organism evidence="3 4">
    <name type="scientific">Rousettus aegyptiacus</name>
    <name type="common">Egyptian fruit bat</name>
    <name type="synonym">Pteropus aegyptiacus</name>
    <dbReference type="NCBI Taxonomy" id="9407"/>
    <lineage>
        <taxon>Eukaryota</taxon>
        <taxon>Metazoa</taxon>
        <taxon>Chordata</taxon>
        <taxon>Craniata</taxon>
        <taxon>Vertebrata</taxon>
        <taxon>Euteleostomi</taxon>
        <taxon>Mammalia</taxon>
        <taxon>Eutheria</taxon>
        <taxon>Laurasiatheria</taxon>
        <taxon>Chiroptera</taxon>
        <taxon>Yinpterochiroptera</taxon>
        <taxon>Pteropodoidea</taxon>
        <taxon>Pteropodidae</taxon>
        <taxon>Rousettinae</taxon>
        <taxon>Rousettus</taxon>
    </lineage>
</organism>
<evidence type="ECO:0000256" key="1">
    <source>
        <dbReference type="SAM" id="MobiDB-lite"/>
    </source>
</evidence>
<feature type="chain" id="PRO_5029893707" evidence="2">
    <location>
        <begin position="25"/>
        <end position="183"/>
    </location>
</feature>
<accession>A0A7J8BSQ5</accession>
<feature type="region of interest" description="Disordered" evidence="1">
    <location>
        <begin position="19"/>
        <end position="50"/>
    </location>
</feature>
<protein>
    <submittedName>
        <fullName evidence="3">Uncharacterized protein</fullName>
    </submittedName>
</protein>
<keyword evidence="4" id="KW-1185">Reference proteome</keyword>
<evidence type="ECO:0000313" key="4">
    <source>
        <dbReference type="Proteomes" id="UP000593571"/>
    </source>
</evidence>
<proteinExistence type="predicted"/>
<name>A0A7J8BSQ5_ROUAE</name>
<gene>
    <name evidence="3" type="ORF">HJG63_009601</name>
</gene>
<feature type="compositionally biased region" description="Gly residues" evidence="1">
    <location>
        <begin position="23"/>
        <end position="32"/>
    </location>
</feature>
<dbReference type="Proteomes" id="UP000593571">
    <property type="component" value="Unassembled WGS sequence"/>
</dbReference>
<evidence type="ECO:0000313" key="3">
    <source>
        <dbReference type="EMBL" id="KAF6401539.1"/>
    </source>
</evidence>
<evidence type="ECO:0000256" key="2">
    <source>
        <dbReference type="SAM" id="SignalP"/>
    </source>
</evidence>
<feature type="signal peptide" evidence="2">
    <location>
        <begin position="1"/>
        <end position="24"/>
    </location>
</feature>
<sequence>MPELTWTLTGSAFLLVRTVPGLRGQGEQGQPGGRRRRDTGIRHGSADASEDLINPDECRPSKMAPWEAGHKFTPTWLPPQTPDLEFLYGNCLQGQLANYRRKGKTVPALSGTRGSSARFTVYVSAPLVTCVLPQGVCLTTTAHPSQCTEPSTQEALRKCLAKTQWAPRWPSALFLPLFLRLPH</sequence>
<reference evidence="3 4" key="1">
    <citation type="journal article" date="2020" name="Nature">
        <title>Six reference-quality genomes reveal evolution of bat adaptations.</title>
        <authorList>
            <person name="Jebb D."/>
            <person name="Huang Z."/>
            <person name="Pippel M."/>
            <person name="Hughes G.M."/>
            <person name="Lavrichenko K."/>
            <person name="Devanna P."/>
            <person name="Winkler S."/>
            <person name="Jermiin L.S."/>
            <person name="Skirmuntt E.C."/>
            <person name="Katzourakis A."/>
            <person name="Burkitt-Gray L."/>
            <person name="Ray D.A."/>
            <person name="Sullivan K.A.M."/>
            <person name="Roscito J.G."/>
            <person name="Kirilenko B.M."/>
            <person name="Davalos L.M."/>
            <person name="Corthals A.P."/>
            <person name="Power M.L."/>
            <person name="Jones G."/>
            <person name="Ransome R.D."/>
            <person name="Dechmann D.K.N."/>
            <person name="Locatelli A.G."/>
            <person name="Puechmaille S.J."/>
            <person name="Fedrigo O."/>
            <person name="Jarvis E.D."/>
            <person name="Hiller M."/>
            <person name="Vernes S.C."/>
            <person name="Myers E.W."/>
            <person name="Teeling E.C."/>
        </authorList>
    </citation>
    <scope>NUCLEOTIDE SEQUENCE [LARGE SCALE GENOMIC DNA]</scope>
    <source>
        <strain evidence="3">MRouAeg1</strain>
        <tissue evidence="3">Muscle</tissue>
    </source>
</reference>
<dbReference type="EMBL" id="JACASE010000016">
    <property type="protein sequence ID" value="KAF6401539.1"/>
    <property type="molecule type" value="Genomic_DNA"/>
</dbReference>